<keyword evidence="7" id="KW-0407">Ion channel</keyword>
<evidence type="ECO:0000256" key="3">
    <source>
        <dbReference type="ARBA" id="ARBA00022692"/>
    </source>
</evidence>
<dbReference type="Pfam" id="PF00027">
    <property type="entry name" value="cNMP_binding"/>
    <property type="match status" value="1"/>
</dbReference>
<feature type="transmembrane region" description="Helical" evidence="9">
    <location>
        <begin position="418"/>
        <end position="442"/>
    </location>
</feature>
<evidence type="ECO:0000256" key="1">
    <source>
        <dbReference type="ARBA" id="ARBA00004141"/>
    </source>
</evidence>
<accession>A0AAD1XZ90</accession>
<keyword evidence="2" id="KW-0813">Transport</keyword>
<dbReference type="Proteomes" id="UP001295684">
    <property type="component" value="Unassembled WGS sequence"/>
</dbReference>
<evidence type="ECO:0000313" key="12">
    <source>
        <dbReference type="Proteomes" id="UP001295684"/>
    </source>
</evidence>
<feature type="compositionally biased region" description="Polar residues" evidence="8">
    <location>
        <begin position="827"/>
        <end position="843"/>
    </location>
</feature>
<dbReference type="PRINTS" id="PR01463">
    <property type="entry name" value="EAGCHANLFMLY"/>
</dbReference>
<dbReference type="FunFam" id="1.10.287.70:FF:000123">
    <property type="entry name" value="Potassium channel KAT3"/>
    <property type="match status" value="1"/>
</dbReference>
<feature type="compositionally biased region" description="Basic and acidic residues" evidence="8">
    <location>
        <begin position="78"/>
        <end position="101"/>
    </location>
</feature>
<dbReference type="EMBL" id="CAMPGE010022701">
    <property type="protein sequence ID" value="CAI2380725.1"/>
    <property type="molecule type" value="Genomic_DNA"/>
</dbReference>
<feature type="compositionally biased region" description="Acidic residues" evidence="8">
    <location>
        <begin position="124"/>
        <end position="134"/>
    </location>
</feature>
<evidence type="ECO:0000256" key="8">
    <source>
        <dbReference type="SAM" id="MobiDB-lite"/>
    </source>
</evidence>
<feature type="compositionally biased region" description="Basic and acidic residues" evidence="8">
    <location>
        <begin position="798"/>
        <end position="822"/>
    </location>
</feature>
<dbReference type="InterPro" id="IPR014710">
    <property type="entry name" value="RmlC-like_jellyroll"/>
</dbReference>
<dbReference type="GO" id="GO:0005249">
    <property type="term" value="F:voltage-gated potassium channel activity"/>
    <property type="evidence" value="ECO:0007669"/>
    <property type="project" value="InterPro"/>
</dbReference>
<dbReference type="SUPFAM" id="SSF81324">
    <property type="entry name" value="Voltage-gated potassium channels"/>
    <property type="match status" value="1"/>
</dbReference>
<dbReference type="InterPro" id="IPR005821">
    <property type="entry name" value="Ion_trans_dom"/>
</dbReference>
<feature type="transmembrane region" description="Helical" evidence="9">
    <location>
        <begin position="493"/>
        <end position="517"/>
    </location>
</feature>
<evidence type="ECO:0000256" key="7">
    <source>
        <dbReference type="ARBA" id="ARBA00023303"/>
    </source>
</evidence>
<dbReference type="PANTHER" id="PTHR47823">
    <property type="entry name" value="ION_TRANS DOMAIN-CONTAINING PROTEIN"/>
    <property type="match status" value="1"/>
</dbReference>
<evidence type="ECO:0000256" key="4">
    <source>
        <dbReference type="ARBA" id="ARBA00022989"/>
    </source>
</evidence>
<feature type="region of interest" description="Disordered" evidence="8">
    <location>
        <begin position="789"/>
        <end position="843"/>
    </location>
</feature>
<feature type="compositionally biased region" description="Basic and acidic residues" evidence="8">
    <location>
        <begin position="36"/>
        <end position="56"/>
    </location>
</feature>
<keyword evidence="3 9" id="KW-0812">Transmembrane</keyword>
<evidence type="ECO:0000259" key="10">
    <source>
        <dbReference type="PROSITE" id="PS50042"/>
    </source>
</evidence>
<comment type="caution">
    <text evidence="11">The sequence shown here is derived from an EMBL/GenBank/DDBJ whole genome shotgun (WGS) entry which is preliminary data.</text>
</comment>
<dbReference type="InterPro" id="IPR003938">
    <property type="entry name" value="K_chnl_volt-dep_EAG/ELK/ERG"/>
</dbReference>
<organism evidence="11 12">
    <name type="scientific">Euplotes crassus</name>
    <dbReference type="NCBI Taxonomy" id="5936"/>
    <lineage>
        <taxon>Eukaryota</taxon>
        <taxon>Sar</taxon>
        <taxon>Alveolata</taxon>
        <taxon>Ciliophora</taxon>
        <taxon>Intramacronucleata</taxon>
        <taxon>Spirotrichea</taxon>
        <taxon>Hypotrichia</taxon>
        <taxon>Euplotida</taxon>
        <taxon>Euplotidae</taxon>
        <taxon>Moneuplotes</taxon>
    </lineage>
</organism>
<feature type="region of interest" description="Disordered" evidence="8">
    <location>
        <begin position="1"/>
        <end position="166"/>
    </location>
</feature>
<dbReference type="Gene3D" id="1.10.287.70">
    <property type="match status" value="1"/>
</dbReference>
<keyword evidence="6 9" id="KW-0472">Membrane</keyword>
<feature type="transmembrane region" description="Helical" evidence="9">
    <location>
        <begin position="462"/>
        <end position="481"/>
    </location>
</feature>
<reference evidence="11" key="1">
    <citation type="submission" date="2023-07" db="EMBL/GenBank/DDBJ databases">
        <authorList>
            <consortium name="AG Swart"/>
            <person name="Singh M."/>
            <person name="Singh A."/>
            <person name="Seah K."/>
            <person name="Emmerich C."/>
        </authorList>
    </citation>
    <scope>NUCLEOTIDE SEQUENCE</scope>
    <source>
        <strain evidence="11">DP1</strain>
    </source>
</reference>
<feature type="transmembrane region" description="Helical" evidence="9">
    <location>
        <begin position="304"/>
        <end position="326"/>
    </location>
</feature>
<dbReference type="PROSITE" id="PS50042">
    <property type="entry name" value="CNMP_BINDING_3"/>
    <property type="match status" value="1"/>
</dbReference>
<dbReference type="SUPFAM" id="SSF51206">
    <property type="entry name" value="cAMP-binding domain-like"/>
    <property type="match status" value="1"/>
</dbReference>
<dbReference type="InterPro" id="IPR018490">
    <property type="entry name" value="cNMP-bd_dom_sf"/>
</dbReference>
<evidence type="ECO:0000256" key="9">
    <source>
        <dbReference type="SAM" id="Phobius"/>
    </source>
</evidence>
<protein>
    <recommendedName>
        <fullName evidence="10">Cyclic nucleotide-binding domain-containing protein</fullName>
    </recommendedName>
</protein>
<dbReference type="GO" id="GO:0016020">
    <property type="term" value="C:membrane"/>
    <property type="evidence" value="ECO:0007669"/>
    <property type="project" value="UniProtKB-SubCell"/>
</dbReference>
<dbReference type="InterPro" id="IPR000595">
    <property type="entry name" value="cNMP-bd_dom"/>
</dbReference>
<evidence type="ECO:0000256" key="5">
    <source>
        <dbReference type="ARBA" id="ARBA00023065"/>
    </source>
</evidence>
<keyword evidence="12" id="KW-1185">Reference proteome</keyword>
<sequence>MSEEEKSIHSSHGSPPAPKRAWNEGEEESEEADQAEDSKQPEITPMKDSERQKEFNYDSFVKKKINSLYSEEAESDNEEKPAPFKKIVTLDRIDHEYRSEKSSIQNEARSGKSSKHQIQNFDPSAEEANDLEESLESRSDDFSSSSEEQKEVKEKIAKTMDPNKLDAEIGDDAANLIEFRKNKSTPPNKKLDGEHKPAAKKIFLENDRDDEYFDEDIDKEKMTSMSTANMTTSMIERKKKKRKLGCCRNKLRRDAHIPKCLILPSDIYKQYWDIFTSILVILISFIVPYRVAFIDEEETDEWTYILLSLDCCFFIDICLNFFTVYINENREHVVDHKLIIRHYVFTWFFVDLVSTIPFGMILNVNSYNSLARVSRVSRIYKIIKIIRLTRMLKIAKERSKLSKYLNEVLSFSIGFERFIFFLVFMVIFVHLAACAYMFIGGFTSDEIESWYFQRSIQDDSNFDLYVTCLYFVFTTITTVGFGDISGGTNEERIFCTLLMILGVLAFTFTTSSLSTLITNMDSRNAKLKTRISQLNALNAKYNLSLRLYHKIEKVLKFDHSKSETFEISFLNDCPQRLKIELSFCMYKTYIEKLPFFQEKNGHFIAFVCPTLTPQFVHEEEIIYKEGDIVNEIYFLLSGKVGMVLSIEAKKHPYMYIEEGHYFGEIDMLNHTAIGSKKSKKVKLDKKRNFTTVAITNCELLLWSKKNIYLADSEFDDVIRSIFETAERRYLKAVAAKKEAFEYYNSLQHKKELGFTPVVTRAQEPSENIFQNRKNYYNDDEDEVIMEEFDDFDEDDDGKNEKKKEDKQKKNTEKRNLSPENRRLTKPRLQTSAADSLGTPNNKNLFNASLKKQNKGVLGRSLHKNHSTNLFSGKKEYSGMPYSGSYLDNDSASSSADNEELKKELEQKDRDLKIARAEIKSMEKKIKYLMEG</sequence>
<evidence type="ECO:0000256" key="6">
    <source>
        <dbReference type="ARBA" id="ARBA00023136"/>
    </source>
</evidence>
<keyword evidence="4 9" id="KW-1133">Transmembrane helix</keyword>
<dbReference type="Gene3D" id="2.60.120.10">
    <property type="entry name" value="Jelly Rolls"/>
    <property type="match status" value="1"/>
</dbReference>
<dbReference type="AlphaFoldDB" id="A0AAD1XZ90"/>
<gene>
    <name evidence="11" type="ORF">ECRASSUSDP1_LOCUS22165</name>
</gene>
<dbReference type="PANTHER" id="PTHR47823:SF9">
    <property type="entry name" value="CHROMOSOME UNDETERMINED SCAFFOLD_10, WHOLE GENOME SHOTGUN SEQUENCE"/>
    <property type="match status" value="1"/>
</dbReference>
<feature type="compositionally biased region" description="Acidic residues" evidence="8">
    <location>
        <begin position="24"/>
        <end position="35"/>
    </location>
</feature>
<feature type="compositionally biased region" description="Basic and acidic residues" evidence="8">
    <location>
        <begin position="135"/>
        <end position="166"/>
    </location>
</feature>
<evidence type="ECO:0000256" key="2">
    <source>
        <dbReference type="ARBA" id="ARBA00022448"/>
    </source>
</evidence>
<proteinExistence type="predicted"/>
<dbReference type="Pfam" id="PF00520">
    <property type="entry name" value="Ion_trans"/>
    <property type="match status" value="1"/>
</dbReference>
<evidence type="ECO:0000313" key="11">
    <source>
        <dbReference type="EMBL" id="CAI2380725.1"/>
    </source>
</evidence>
<comment type="subcellular location">
    <subcellularLocation>
        <location evidence="1">Membrane</location>
        <topology evidence="1">Multi-pass membrane protein</topology>
    </subcellularLocation>
</comment>
<name>A0AAD1XZ90_EUPCR</name>
<feature type="region of interest" description="Disordered" evidence="8">
    <location>
        <begin position="872"/>
        <end position="903"/>
    </location>
</feature>
<feature type="domain" description="Cyclic nucleotide-binding" evidence="10">
    <location>
        <begin position="595"/>
        <end position="728"/>
    </location>
</feature>
<feature type="transmembrane region" description="Helical" evidence="9">
    <location>
        <begin position="271"/>
        <end position="292"/>
    </location>
</feature>
<keyword evidence="5" id="KW-0406">Ion transport</keyword>
<dbReference type="CDD" id="cd00038">
    <property type="entry name" value="CAP_ED"/>
    <property type="match status" value="1"/>
</dbReference>
<feature type="transmembrane region" description="Helical" evidence="9">
    <location>
        <begin position="338"/>
        <end position="362"/>
    </location>
</feature>